<dbReference type="SUPFAM" id="SSF56112">
    <property type="entry name" value="Protein kinase-like (PK-like)"/>
    <property type="match status" value="1"/>
</dbReference>
<accession>A0AAV5IDA6</accession>
<proteinExistence type="predicted"/>
<dbReference type="Gene3D" id="1.10.510.10">
    <property type="entry name" value="Transferase(Phosphotransferase) domain 1"/>
    <property type="match status" value="1"/>
</dbReference>
<dbReference type="GO" id="GO:0016020">
    <property type="term" value="C:membrane"/>
    <property type="evidence" value="ECO:0007669"/>
    <property type="project" value="TreeGrafter"/>
</dbReference>
<keyword evidence="2" id="KW-1185">Reference proteome</keyword>
<evidence type="ECO:0000313" key="1">
    <source>
        <dbReference type="EMBL" id="GKU95852.1"/>
    </source>
</evidence>
<name>A0AAV5IDA6_9ROSI</name>
<sequence length="125" mass="14403">MWEEISPEGDVYSYGILILEMFTEKRPTDSMFTDNISLHNYVKMALPDQLKMIIDPSLMTNQTRLREGDIYAVQELLASIFRTGVICSSEMPQERMNIKDALRELHLIKDRFLAQGTRGQRGSMA</sequence>
<protein>
    <submittedName>
        <fullName evidence="1">Uncharacterized protein</fullName>
    </submittedName>
</protein>
<dbReference type="EMBL" id="BPVZ01000009">
    <property type="protein sequence ID" value="GKU95852.1"/>
    <property type="molecule type" value="Genomic_DNA"/>
</dbReference>
<gene>
    <name evidence="1" type="ORF">SLEP1_g9159</name>
</gene>
<dbReference type="PANTHER" id="PTHR48055:SF57">
    <property type="entry name" value="PROTEIN KINASE DOMAIN-CONTAINING PROTEIN"/>
    <property type="match status" value="1"/>
</dbReference>
<organism evidence="1 2">
    <name type="scientific">Rubroshorea leprosula</name>
    <dbReference type="NCBI Taxonomy" id="152421"/>
    <lineage>
        <taxon>Eukaryota</taxon>
        <taxon>Viridiplantae</taxon>
        <taxon>Streptophyta</taxon>
        <taxon>Embryophyta</taxon>
        <taxon>Tracheophyta</taxon>
        <taxon>Spermatophyta</taxon>
        <taxon>Magnoliopsida</taxon>
        <taxon>eudicotyledons</taxon>
        <taxon>Gunneridae</taxon>
        <taxon>Pentapetalae</taxon>
        <taxon>rosids</taxon>
        <taxon>malvids</taxon>
        <taxon>Malvales</taxon>
        <taxon>Dipterocarpaceae</taxon>
        <taxon>Rubroshorea</taxon>
    </lineage>
</organism>
<comment type="caution">
    <text evidence="1">The sequence shown here is derived from an EMBL/GenBank/DDBJ whole genome shotgun (WGS) entry which is preliminary data.</text>
</comment>
<dbReference type="InterPro" id="IPR051564">
    <property type="entry name" value="LRR_receptor-like_kinase"/>
</dbReference>
<dbReference type="InterPro" id="IPR011009">
    <property type="entry name" value="Kinase-like_dom_sf"/>
</dbReference>
<dbReference type="AlphaFoldDB" id="A0AAV5IDA6"/>
<reference evidence="1 2" key="1">
    <citation type="journal article" date="2021" name="Commun. Biol.">
        <title>The genome of Shorea leprosula (Dipterocarpaceae) highlights the ecological relevance of drought in aseasonal tropical rainforests.</title>
        <authorList>
            <person name="Ng K.K.S."/>
            <person name="Kobayashi M.J."/>
            <person name="Fawcett J.A."/>
            <person name="Hatakeyama M."/>
            <person name="Paape T."/>
            <person name="Ng C.H."/>
            <person name="Ang C.C."/>
            <person name="Tnah L.H."/>
            <person name="Lee C.T."/>
            <person name="Nishiyama T."/>
            <person name="Sese J."/>
            <person name="O'Brien M.J."/>
            <person name="Copetti D."/>
            <person name="Mohd Noor M.I."/>
            <person name="Ong R.C."/>
            <person name="Putra M."/>
            <person name="Sireger I.Z."/>
            <person name="Indrioko S."/>
            <person name="Kosugi Y."/>
            <person name="Izuno A."/>
            <person name="Isagi Y."/>
            <person name="Lee S.L."/>
            <person name="Shimizu K.K."/>
        </authorList>
    </citation>
    <scope>NUCLEOTIDE SEQUENCE [LARGE SCALE GENOMIC DNA]</scope>
    <source>
        <strain evidence="1">214</strain>
    </source>
</reference>
<evidence type="ECO:0000313" key="2">
    <source>
        <dbReference type="Proteomes" id="UP001054252"/>
    </source>
</evidence>
<dbReference type="Proteomes" id="UP001054252">
    <property type="component" value="Unassembled WGS sequence"/>
</dbReference>
<dbReference type="PANTHER" id="PTHR48055">
    <property type="entry name" value="LEUCINE-RICH REPEAT RECEPTOR PROTEIN KINASE EMS1"/>
    <property type="match status" value="1"/>
</dbReference>